<keyword evidence="1" id="KW-0378">Hydrolase</keyword>
<feature type="domain" description="BD-FAE-like" evidence="2">
    <location>
        <begin position="34"/>
        <end position="207"/>
    </location>
</feature>
<dbReference type="PANTHER" id="PTHR48081">
    <property type="entry name" value="AB HYDROLASE SUPERFAMILY PROTEIN C4A8.06C"/>
    <property type="match status" value="1"/>
</dbReference>
<dbReference type="PANTHER" id="PTHR48081:SF33">
    <property type="entry name" value="KYNURENINE FORMAMIDASE"/>
    <property type="match status" value="1"/>
</dbReference>
<dbReference type="EMBL" id="UINC01025537">
    <property type="protein sequence ID" value="SVB01286.1"/>
    <property type="molecule type" value="Genomic_DNA"/>
</dbReference>
<proteinExistence type="predicted"/>
<reference evidence="3" key="1">
    <citation type="submission" date="2018-05" db="EMBL/GenBank/DDBJ databases">
        <authorList>
            <person name="Lanie J.A."/>
            <person name="Ng W.-L."/>
            <person name="Kazmierczak K.M."/>
            <person name="Andrzejewski T.M."/>
            <person name="Davidsen T.M."/>
            <person name="Wayne K.J."/>
            <person name="Tettelin H."/>
            <person name="Glass J.I."/>
            <person name="Rusch D."/>
            <person name="Podicherti R."/>
            <person name="Tsui H.-C.T."/>
            <person name="Winkler M.E."/>
        </authorList>
    </citation>
    <scope>NUCLEOTIDE SEQUENCE</scope>
</reference>
<dbReference type="Pfam" id="PF20434">
    <property type="entry name" value="BD-FAE"/>
    <property type="match status" value="1"/>
</dbReference>
<name>A0A382AIG1_9ZZZZ</name>
<protein>
    <recommendedName>
        <fullName evidence="2">BD-FAE-like domain-containing protein</fullName>
    </recommendedName>
</protein>
<dbReference type="Gene3D" id="3.40.50.1820">
    <property type="entry name" value="alpha/beta hydrolase"/>
    <property type="match status" value="1"/>
</dbReference>
<evidence type="ECO:0000313" key="3">
    <source>
        <dbReference type="EMBL" id="SVB01286.1"/>
    </source>
</evidence>
<gene>
    <name evidence="3" type="ORF">METZ01_LOCUS154140</name>
</gene>
<evidence type="ECO:0000259" key="2">
    <source>
        <dbReference type="Pfam" id="PF20434"/>
    </source>
</evidence>
<accession>A0A382AIG1</accession>
<dbReference type="InterPro" id="IPR029058">
    <property type="entry name" value="AB_hydrolase_fold"/>
</dbReference>
<dbReference type="InterPro" id="IPR049492">
    <property type="entry name" value="BD-FAE-like_dom"/>
</dbReference>
<dbReference type="InterPro" id="IPR050300">
    <property type="entry name" value="GDXG_lipolytic_enzyme"/>
</dbReference>
<sequence>MQLGANIKGEDVLYGANPYQSLGIHKPLKGCGAVFMFIHGGGWTSGYKEWNNFMAPAFVNNDILFVTVGYRLAPMYLFPEGFNDCANAVTWVYNNIIKYDADPNRIFLGGHSAGGHYASLLAVRDDWKKNKSLPDDVIKGCVPVSGVYRFGKNSGLSQRPRFLGEEGSGVAADASPILHINKVTADFYMAHGDDDFPHLIDQAIEMENVLKQAGTSIDRTLMVGCDHLGAHLATGDEKGEWFKGLLSFMGI</sequence>
<dbReference type="AlphaFoldDB" id="A0A382AIG1"/>
<dbReference type="SUPFAM" id="SSF53474">
    <property type="entry name" value="alpha/beta-Hydrolases"/>
    <property type="match status" value="1"/>
</dbReference>
<organism evidence="3">
    <name type="scientific">marine metagenome</name>
    <dbReference type="NCBI Taxonomy" id="408172"/>
    <lineage>
        <taxon>unclassified sequences</taxon>
        <taxon>metagenomes</taxon>
        <taxon>ecological metagenomes</taxon>
    </lineage>
</organism>
<dbReference type="GO" id="GO:0016787">
    <property type="term" value="F:hydrolase activity"/>
    <property type="evidence" value="ECO:0007669"/>
    <property type="project" value="UniProtKB-KW"/>
</dbReference>
<evidence type="ECO:0000256" key="1">
    <source>
        <dbReference type="ARBA" id="ARBA00022801"/>
    </source>
</evidence>